<dbReference type="Gene3D" id="3.70.10.10">
    <property type="match status" value="1"/>
</dbReference>
<dbReference type="EMBL" id="JBDFQZ010000013">
    <property type="protein sequence ID" value="KAK9667685.1"/>
    <property type="molecule type" value="Genomic_DNA"/>
</dbReference>
<feature type="compositionally biased region" description="Acidic residues" evidence="1">
    <location>
        <begin position="190"/>
        <end position="200"/>
    </location>
</feature>
<sequence length="209" mass="23342">MDVIVRGSAVEIVAASVRSLAIFGDIVSIEASPSELIFKTENMSGFAQSFSFKPDFFAEYNIVGKLRFTMVLEDLYDVSRIPPSDIVSLRIRLTNVDAAKLSWTVKFVNDFQDTKWIDCTVLPDNVEDIDLTELVDLISDFRSLLGWVASFVSNVRKEITEKGVYVDDQTKGIQVKSQGQSQHHPSNWVEADDTDDDSEDGQCIPPTLP</sequence>
<feature type="region of interest" description="Disordered" evidence="1">
    <location>
        <begin position="174"/>
        <end position="209"/>
    </location>
</feature>
<dbReference type="AlphaFoldDB" id="A0AAW1H2T6"/>
<proteinExistence type="predicted"/>
<reference evidence="2 3" key="1">
    <citation type="submission" date="2024-03" db="EMBL/GenBank/DDBJ databases">
        <title>WGS assembly of Saponaria officinalis var. Norfolk2.</title>
        <authorList>
            <person name="Jenkins J."/>
            <person name="Shu S."/>
            <person name="Grimwood J."/>
            <person name="Barry K."/>
            <person name="Goodstein D."/>
            <person name="Schmutz J."/>
            <person name="Leebens-Mack J."/>
            <person name="Osbourn A."/>
        </authorList>
    </citation>
    <scope>NUCLEOTIDE SEQUENCE [LARGE SCALE GENOMIC DNA]</scope>
    <source>
        <strain evidence="3">cv. Norfolk2</strain>
        <strain evidence="2">JIC</strain>
        <tissue evidence="2">Leaf</tissue>
    </source>
</reference>
<feature type="compositionally biased region" description="Polar residues" evidence="1">
    <location>
        <begin position="174"/>
        <end position="185"/>
    </location>
</feature>
<gene>
    <name evidence="2" type="ORF">RND81_13G004700</name>
</gene>
<comment type="caution">
    <text evidence="2">The sequence shown here is derived from an EMBL/GenBank/DDBJ whole genome shotgun (WGS) entry which is preliminary data.</text>
</comment>
<protein>
    <submittedName>
        <fullName evidence="2">Uncharacterized protein</fullName>
    </submittedName>
</protein>
<dbReference type="EMBL" id="JBDFQZ010000013">
    <property type="protein sequence ID" value="KAK9667686.1"/>
    <property type="molecule type" value="Genomic_DNA"/>
</dbReference>
<dbReference type="EMBL" id="JBDFQZ010000013">
    <property type="protein sequence ID" value="KAK9667687.1"/>
    <property type="molecule type" value="Genomic_DNA"/>
</dbReference>
<name>A0AAW1H2T6_SAPOF</name>
<accession>A0AAW1H2T6</accession>
<evidence type="ECO:0000313" key="3">
    <source>
        <dbReference type="Proteomes" id="UP001443914"/>
    </source>
</evidence>
<dbReference type="EMBL" id="JBDFQZ010000013">
    <property type="protein sequence ID" value="KAK9667689.1"/>
    <property type="molecule type" value="Genomic_DNA"/>
</dbReference>
<dbReference type="Proteomes" id="UP001443914">
    <property type="component" value="Unassembled WGS sequence"/>
</dbReference>
<dbReference type="EMBL" id="JBDFQZ010000013">
    <property type="protein sequence ID" value="KAK9667684.1"/>
    <property type="molecule type" value="Genomic_DNA"/>
</dbReference>
<organism evidence="2 3">
    <name type="scientific">Saponaria officinalis</name>
    <name type="common">Common soapwort</name>
    <name type="synonym">Lychnis saponaria</name>
    <dbReference type="NCBI Taxonomy" id="3572"/>
    <lineage>
        <taxon>Eukaryota</taxon>
        <taxon>Viridiplantae</taxon>
        <taxon>Streptophyta</taxon>
        <taxon>Embryophyta</taxon>
        <taxon>Tracheophyta</taxon>
        <taxon>Spermatophyta</taxon>
        <taxon>Magnoliopsida</taxon>
        <taxon>eudicotyledons</taxon>
        <taxon>Gunneridae</taxon>
        <taxon>Pentapetalae</taxon>
        <taxon>Caryophyllales</taxon>
        <taxon>Caryophyllaceae</taxon>
        <taxon>Caryophylleae</taxon>
        <taxon>Saponaria</taxon>
    </lineage>
</organism>
<evidence type="ECO:0000256" key="1">
    <source>
        <dbReference type="SAM" id="MobiDB-lite"/>
    </source>
</evidence>
<evidence type="ECO:0000313" key="2">
    <source>
        <dbReference type="EMBL" id="KAK9667685.1"/>
    </source>
</evidence>
<dbReference type="EMBL" id="JBDFQZ010000013">
    <property type="protein sequence ID" value="KAK9667688.1"/>
    <property type="molecule type" value="Genomic_DNA"/>
</dbReference>
<keyword evidence="3" id="KW-1185">Reference proteome</keyword>